<evidence type="ECO:0000313" key="2">
    <source>
        <dbReference type="Proteomes" id="UP000663859"/>
    </source>
</evidence>
<name>A0A8J2BNB2_9BACT</name>
<sequence>MLRVEEGDTTHSFAFASPPPWGNGVGLSMTLETSVHAFRLQVLARAQALGNLSQACQEFGIS</sequence>
<comment type="caution">
    <text evidence="1">The sequence shown here is derived from an EMBL/GenBank/DDBJ whole genome shotgun (WGS) entry which is preliminary data.</text>
</comment>
<dbReference type="RefSeq" id="WP_174582550.1">
    <property type="nucleotide sequence ID" value="NZ_CAJNOB010000067.1"/>
</dbReference>
<dbReference type="AlphaFoldDB" id="A0A8J2BNB2"/>
<organism evidence="1 2">
    <name type="scientific">Candidatus Methylacidithermus pantelleriae</name>
    <dbReference type="NCBI Taxonomy" id="2744239"/>
    <lineage>
        <taxon>Bacteria</taxon>
        <taxon>Pseudomonadati</taxon>
        <taxon>Verrucomicrobiota</taxon>
        <taxon>Methylacidiphilae</taxon>
        <taxon>Methylacidiphilales</taxon>
        <taxon>Methylacidiphilaceae</taxon>
        <taxon>Candidatus Methylacidithermus</taxon>
    </lineage>
</organism>
<proteinExistence type="predicted"/>
<reference evidence="1" key="1">
    <citation type="submission" date="2021-02" db="EMBL/GenBank/DDBJ databases">
        <authorList>
            <person name="Cremers G."/>
            <person name="Picone N."/>
        </authorList>
    </citation>
    <scope>NUCLEOTIDE SEQUENCE</scope>
    <source>
        <strain evidence="1">PQ17</strain>
    </source>
</reference>
<dbReference type="Proteomes" id="UP000663859">
    <property type="component" value="Unassembled WGS sequence"/>
</dbReference>
<accession>A0A8J2BNB2</accession>
<keyword evidence="2" id="KW-1185">Reference proteome</keyword>
<evidence type="ECO:0000313" key="1">
    <source>
        <dbReference type="EMBL" id="CAF0704609.1"/>
    </source>
</evidence>
<dbReference type="EMBL" id="CAJNOB010000067">
    <property type="protein sequence ID" value="CAF0704609.1"/>
    <property type="molecule type" value="Genomic_DNA"/>
</dbReference>
<gene>
    <name evidence="1" type="ORF">MPNT_70091</name>
</gene>
<protein>
    <submittedName>
        <fullName evidence="1">Uncharacterized protein</fullName>
    </submittedName>
</protein>